<accession>A0ABP9G469</accession>
<reference evidence="2" key="1">
    <citation type="journal article" date="2019" name="Int. J. Syst. Evol. Microbiol.">
        <title>The Global Catalogue of Microorganisms (GCM) 10K type strain sequencing project: providing services to taxonomists for standard genome sequencing and annotation.</title>
        <authorList>
            <consortium name="The Broad Institute Genomics Platform"/>
            <consortium name="The Broad Institute Genome Sequencing Center for Infectious Disease"/>
            <person name="Wu L."/>
            <person name="Ma J."/>
        </authorList>
    </citation>
    <scope>NUCLEOTIDE SEQUENCE [LARGE SCALE GENOMIC DNA]</scope>
    <source>
        <strain evidence="2">JCM 18283</strain>
    </source>
</reference>
<evidence type="ECO:0000313" key="1">
    <source>
        <dbReference type="EMBL" id="GAA4927578.1"/>
    </source>
</evidence>
<dbReference type="RefSeq" id="WP_345333345.1">
    <property type="nucleotide sequence ID" value="NZ_BAABJI010000004.1"/>
</dbReference>
<evidence type="ECO:0008006" key="3">
    <source>
        <dbReference type="Google" id="ProtNLM"/>
    </source>
</evidence>
<dbReference type="Proteomes" id="UP001501436">
    <property type="component" value="Unassembled WGS sequence"/>
</dbReference>
<protein>
    <recommendedName>
        <fullName evidence="3">Lipocalin-like domain-containing protein</fullName>
    </recommendedName>
</protein>
<name>A0ABP9G469_9SPHI</name>
<proteinExistence type="predicted"/>
<organism evidence="1 2">
    <name type="scientific">Mucilaginibacter defluvii</name>
    <dbReference type="NCBI Taxonomy" id="1196019"/>
    <lineage>
        <taxon>Bacteria</taxon>
        <taxon>Pseudomonadati</taxon>
        <taxon>Bacteroidota</taxon>
        <taxon>Sphingobacteriia</taxon>
        <taxon>Sphingobacteriales</taxon>
        <taxon>Sphingobacteriaceae</taxon>
        <taxon>Mucilaginibacter</taxon>
    </lineage>
</organism>
<evidence type="ECO:0000313" key="2">
    <source>
        <dbReference type="Proteomes" id="UP001501436"/>
    </source>
</evidence>
<sequence length="155" mass="17840">MTKFYAPLLILCSILFFSCKKDNERNIDNTISIVGKWKLVKDSYSLYNGDKLEYSDDSIDELDPEYLYLYADGTGKSANTTDTWGKFNYTFTNNQINYSNYVAYNDGNPLPEIEPFSLSVTSLTATKLVIHEEGTEVHDNVTYRFVINSEFTREK</sequence>
<dbReference type="PROSITE" id="PS51257">
    <property type="entry name" value="PROKAR_LIPOPROTEIN"/>
    <property type="match status" value="1"/>
</dbReference>
<keyword evidence="2" id="KW-1185">Reference proteome</keyword>
<gene>
    <name evidence="1" type="ORF">GCM10023313_35150</name>
</gene>
<comment type="caution">
    <text evidence="1">The sequence shown here is derived from an EMBL/GenBank/DDBJ whole genome shotgun (WGS) entry which is preliminary data.</text>
</comment>
<dbReference type="EMBL" id="BAABJI010000004">
    <property type="protein sequence ID" value="GAA4927578.1"/>
    <property type="molecule type" value="Genomic_DNA"/>
</dbReference>